<dbReference type="EMBL" id="MU118062">
    <property type="protein sequence ID" value="KAF9646287.1"/>
    <property type="molecule type" value="Genomic_DNA"/>
</dbReference>
<evidence type="ECO:0000313" key="1">
    <source>
        <dbReference type="EMBL" id="KAF9646287.1"/>
    </source>
</evidence>
<reference evidence="1" key="2">
    <citation type="journal article" date="2020" name="Nat. Commun.">
        <title>Large-scale genome sequencing of mycorrhizal fungi provides insights into the early evolution of symbiotic traits.</title>
        <authorList>
            <person name="Miyauchi S."/>
            <person name="Kiss E."/>
            <person name="Kuo A."/>
            <person name="Drula E."/>
            <person name="Kohler A."/>
            <person name="Sanchez-Garcia M."/>
            <person name="Morin E."/>
            <person name="Andreopoulos B."/>
            <person name="Barry K.W."/>
            <person name="Bonito G."/>
            <person name="Buee M."/>
            <person name="Carver A."/>
            <person name="Chen C."/>
            <person name="Cichocki N."/>
            <person name="Clum A."/>
            <person name="Culley D."/>
            <person name="Crous P.W."/>
            <person name="Fauchery L."/>
            <person name="Girlanda M."/>
            <person name="Hayes R.D."/>
            <person name="Keri Z."/>
            <person name="LaButti K."/>
            <person name="Lipzen A."/>
            <person name="Lombard V."/>
            <person name="Magnuson J."/>
            <person name="Maillard F."/>
            <person name="Murat C."/>
            <person name="Nolan M."/>
            <person name="Ohm R.A."/>
            <person name="Pangilinan J."/>
            <person name="Pereira M.F."/>
            <person name="Perotto S."/>
            <person name="Peter M."/>
            <person name="Pfister S."/>
            <person name="Riley R."/>
            <person name="Sitrit Y."/>
            <person name="Stielow J.B."/>
            <person name="Szollosi G."/>
            <person name="Zifcakova L."/>
            <person name="Stursova M."/>
            <person name="Spatafora J.W."/>
            <person name="Tedersoo L."/>
            <person name="Vaario L.M."/>
            <person name="Yamada A."/>
            <person name="Yan M."/>
            <person name="Wang P."/>
            <person name="Xu J."/>
            <person name="Bruns T."/>
            <person name="Baldrian P."/>
            <person name="Vilgalys R."/>
            <person name="Dunand C."/>
            <person name="Henrissat B."/>
            <person name="Grigoriev I.V."/>
            <person name="Hibbett D."/>
            <person name="Nagy L.G."/>
            <person name="Martin F.M."/>
        </authorList>
    </citation>
    <scope>NUCLEOTIDE SEQUENCE</scope>
    <source>
        <strain evidence="1">P2</strain>
    </source>
</reference>
<organism evidence="1 2">
    <name type="scientific">Thelephora ganbajun</name>
    <name type="common">Ganba fungus</name>
    <dbReference type="NCBI Taxonomy" id="370292"/>
    <lineage>
        <taxon>Eukaryota</taxon>
        <taxon>Fungi</taxon>
        <taxon>Dikarya</taxon>
        <taxon>Basidiomycota</taxon>
        <taxon>Agaricomycotina</taxon>
        <taxon>Agaricomycetes</taxon>
        <taxon>Thelephorales</taxon>
        <taxon>Thelephoraceae</taxon>
        <taxon>Thelephora</taxon>
    </lineage>
</organism>
<comment type="caution">
    <text evidence="1">The sequence shown here is derived from an EMBL/GenBank/DDBJ whole genome shotgun (WGS) entry which is preliminary data.</text>
</comment>
<name>A0ACB6Z9L9_THEGA</name>
<accession>A0ACB6Z9L9</accession>
<gene>
    <name evidence="1" type="ORF">BDM02DRAFT_3188951</name>
</gene>
<protein>
    <submittedName>
        <fullName evidence="1">Uncharacterized protein</fullName>
    </submittedName>
</protein>
<reference evidence="1" key="1">
    <citation type="submission" date="2019-10" db="EMBL/GenBank/DDBJ databases">
        <authorList>
            <consortium name="DOE Joint Genome Institute"/>
            <person name="Kuo A."/>
            <person name="Miyauchi S."/>
            <person name="Kiss E."/>
            <person name="Drula E."/>
            <person name="Kohler A."/>
            <person name="Sanchez-Garcia M."/>
            <person name="Andreopoulos B."/>
            <person name="Barry K.W."/>
            <person name="Bonito G."/>
            <person name="Buee M."/>
            <person name="Carver A."/>
            <person name="Chen C."/>
            <person name="Cichocki N."/>
            <person name="Clum A."/>
            <person name="Culley D."/>
            <person name="Crous P.W."/>
            <person name="Fauchery L."/>
            <person name="Girlanda M."/>
            <person name="Hayes R."/>
            <person name="Keri Z."/>
            <person name="Labutti K."/>
            <person name="Lipzen A."/>
            <person name="Lombard V."/>
            <person name="Magnuson J."/>
            <person name="Maillard F."/>
            <person name="Morin E."/>
            <person name="Murat C."/>
            <person name="Nolan M."/>
            <person name="Ohm R."/>
            <person name="Pangilinan J."/>
            <person name="Pereira M."/>
            <person name="Perotto S."/>
            <person name="Peter M."/>
            <person name="Riley R."/>
            <person name="Sitrit Y."/>
            <person name="Stielow B."/>
            <person name="Szollosi G."/>
            <person name="Zifcakova L."/>
            <person name="Stursova M."/>
            <person name="Spatafora J.W."/>
            <person name="Tedersoo L."/>
            <person name="Vaario L.-M."/>
            <person name="Yamada A."/>
            <person name="Yan M."/>
            <person name="Wang P."/>
            <person name="Xu J."/>
            <person name="Bruns T."/>
            <person name="Baldrian P."/>
            <person name="Vilgalys R."/>
            <person name="Henrissat B."/>
            <person name="Grigoriev I.V."/>
            <person name="Hibbett D."/>
            <person name="Nagy L.G."/>
            <person name="Martin F.M."/>
        </authorList>
    </citation>
    <scope>NUCLEOTIDE SEQUENCE</scope>
    <source>
        <strain evidence="1">P2</strain>
    </source>
</reference>
<dbReference type="Proteomes" id="UP000886501">
    <property type="component" value="Unassembled WGS sequence"/>
</dbReference>
<sequence>MSGNENPKPVNVDPRCIQEALRLYFQPIKNDDPQLDFCTMYKRETMDYDTEYMNKCNEDLNTTLIFAGLFSAVSSAFVIAVQTKLESDSGGRSELYLRAILLSLNRSISPNEDPIAPPPWNGPPQEIITTSDLLYASLLMSLLAAFVAMLGKQWLNRYLRHTGGSMVERCGDRQRKSDGLKKWPFRLFIESLPIMLQIALLLLACGLSRYMWSVNTSVACVVISFTVLGFLFYIGIVVAGTYSYECPFQTPASITLRDLSNTGIAQTILASLSPPNVISFIYATRRNTRKLALNLSPPNVTSLIYATWMDARQRFAPASHRAYEIMRYPFSQGISLSHITSGIQSAATKVGHQAIILLLQIDRTLGDTKQRLVQSVRRLRRAVLLPITVEDTTRHPPISQNSPALRLQVRNLEALRKQNANDARCVCWALHNITDPEAIDSAIRLAGTIRWFDGDPDYDPPFDLIVSTFEACFDSAKQLYPGMRDRAYFSARAIFKISIDARLQSREHATKYPVPAVSLSSVQHADPDLYHIIQMLKCNFGDGRSTLTFPSGHTLTLTHSLWMSNLFVDLTRAGPNPNLKSYRSYLSAAVTNHQAVIANTLLVWYILLGGHVEEETFWAVDKSDSLEAILSHLSTRVMYVIGDGRCLEHLGHLLVFLAAWEKRPVGLTPMAYQWCSTIFEAVEEPTPSGISFRLLPSPRQYNWDHVAGFPEVGPGCDPVRFDDNSRHVRGCPHHLPREAYVYLLFLTLEAGFRLAGPDRDPSALHLNHASHHDEMFKVAFSSHDDDVIADAVCVWVADSAGPPPSSCARYFAKRVEWDGPFSQRLRRVSIHALQRIWRRELEASRSETVRLLNRLKVGVDDVVDKYEWVKLLVSVIRLPTGLERLSSHYWGLLDKLVLAGGLCGHYTSRDIQVMGLLKEAGDWEKLEVWMLVIWTSLPLRNRPIAEVKRNIEQATHELLSR</sequence>
<keyword evidence="2" id="KW-1185">Reference proteome</keyword>
<proteinExistence type="predicted"/>
<evidence type="ECO:0000313" key="2">
    <source>
        <dbReference type="Proteomes" id="UP000886501"/>
    </source>
</evidence>